<dbReference type="InterPro" id="IPR040350">
    <property type="entry name" value="TMEM272"/>
</dbReference>
<feature type="transmembrane region" description="Helical" evidence="1">
    <location>
        <begin position="92"/>
        <end position="110"/>
    </location>
</feature>
<feature type="transmembrane region" description="Helical" evidence="1">
    <location>
        <begin position="58"/>
        <end position="80"/>
    </location>
</feature>
<accession>T1JNX8</accession>
<keyword evidence="1" id="KW-0812">Transmembrane</keyword>
<sequence>MEAPMLQSYAHCANLGAVVTAVGLSALGFVLISLVIGFDVYLLSTGIMYQDECPIQPLLPIFLIGLGICRFIRVGCAFLLEERNVYLKAINTFIHIWFSLGVGLVVQIYPPNYDEVDSDYYCNKKLYHISAFYISAILCLAFMERMYRVVFYT</sequence>
<protein>
    <submittedName>
        <fullName evidence="2">Uncharacterized protein</fullName>
    </submittedName>
</protein>
<feature type="transmembrane region" description="Helical" evidence="1">
    <location>
        <begin position="126"/>
        <end position="143"/>
    </location>
</feature>
<reference evidence="3" key="1">
    <citation type="submission" date="2011-05" db="EMBL/GenBank/DDBJ databases">
        <authorList>
            <person name="Richards S.R."/>
            <person name="Qu J."/>
            <person name="Jiang H."/>
            <person name="Jhangiani S.N."/>
            <person name="Agravi P."/>
            <person name="Goodspeed R."/>
            <person name="Gross S."/>
            <person name="Mandapat C."/>
            <person name="Jackson L."/>
            <person name="Mathew T."/>
            <person name="Pu L."/>
            <person name="Thornton R."/>
            <person name="Saada N."/>
            <person name="Wilczek-Boney K.B."/>
            <person name="Lee S."/>
            <person name="Kovar C."/>
            <person name="Wu Y."/>
            <person name="Scherer S.E."/>
            <person name="Worley K.C."/>
            <person name="Muzny D.M."/>
            <person name="Gibbs R."/>
        </authorList>
    </citation>
    <scope>NUCLEOTIDE SEQUENCE</scope>
    <source>
        <strain evidence="3">Brora</strain>
    </source>
</reference>
<feature type="transmembrane region" description="Helical" evidence="1">
    <location>
        <begin position="12"/>
        <end position="38"/>
    </location>
</feature>
<dbReference type="Proteomes" id="UP000014500">
    <property type="component" value="Unassembled WGS sequence"/>
</dbReference>
<dbReference type="PANTHER" id="PTHR33444:SF7">
    <property type="entry name" value="TRANSMEMBRANE PROTEIN 272"/>
    <property type="match status" value="1"/>
</dbReference>
<dbReference type="EnsemblMetazoa" id="SMAR015557-RA">
    <property type="protein sequence ID" value="SMAR015557-PA"/>
    <property type="gene ID" value="SMAR015557"/>
</dbReference>
<keyword evidence="3" id="KW-1185">Reference proteome</keyword>
<organism evidence="2 3">
    <name type="scientific">Strigamia maritima</name>
    <name type="common">European centipede</name>
    <name type="synonym">Geophilus maritimus</name>
    <dbReference type="NCBI Taxonomy" id="126957"/>
    <lineage>
        <taxon>Eukaryota</taxon>
        <taxon>Metazoa</taxon>
        <taxon>Ecdysozoa</taxon>
        <taxon>Arthropoda</taxon>
        <taxon>Myriapoda</taxon>
        <taxon>Chilopoda</taxon>
        <taxon>Pleurostigmophora</taxon>
        <taxon>Geophilomorpha</taxon>
        <taxon>Linotaeniidae</taxon>
        <taxon>Strigamia</taxon>
    </lineage>
</organism>
<reference evidence="2" key="2">
    <citation type="submission" date="2015-02" db="UniProtKB">
        <authorList>
            <consortium name="EnsemblMetazoa"/>
        </authorList>
    </citation>
    <scope>IDENTIFICATION</scope>
</reference>
<evidence type="ECO:0000313" key="3">
    <source>
        <dbReference type="Proteomes" id="UP000014500"/>
    </source>
</evidence>
<proteinExistence type="predicted"/>
<dbReference type="AlphaFoldDB" id="T1JNX8"/>
<evidence type="ECO:0000256" key="1">
    <source>
        <dbReference type="SAM" id="Phobius"/>
    </source>
</evidence>
<dbReference type="EMBL" id="AFFK01018103">
    <property type="status" value="NOT_ANNOTATED_CDS"/>
    <property type="molecule type" value="Genomic_DNA"/>
</dbReference>
<dbReference type="HOGENOM" id="CLU_1715545_0_0_1"/>
<keyword evidence="1" id="KW-1133">Transmembrane helix</keyword>
<keyword evidence="1" id="KW-0472">Membrane</keyword>
<name>T1JNX8_STRMM</name>
<evidence type="ECO:0000313" key="2">
    <source>
        <dbReference type="EnsemblMetazoa" id="SMAR015557-PA"/>
    </source>
</evidence>
<dbReference type="PANTHER" id="PTHR33444">
    <property type="entry name" value="SI:DKEY-19B23.12-RELATED"/>
    <property type="match status" value="1"/>
</dbReference>